<comment type="caution">
    <text evidence="9">The sequence shown here is derived from an EMBL/GenBank/DDBJ whole genome shotgun (WGS) entry which is preliminary data.</text>
</comment>
<dbReference type="PROSITE" id="PS50928">
    <property type="entry name" value="ABC_TM1"/>
    <property type="match status" value="1"/>
</dbReference>
<dbReference type="CDD" id="cd06261">
    <property type="entry name" value="TM_PBP2"/>
    <property type="match status" value="1"/>
</dbReference>
<sequence>MKTSITKDNKPISKLTSKKGIYKTLIIGFWLVVWQIVYLIIQQDIYLPSPIDVTGQFFKLLFTSSFWVSVIYSIYRVMLGLLLSIGCGVVFGALASTNRYFYDLLQPLVSAIRSTPVISFIIIALIWFTSSNVPIFICFLMCFPIFWTNILEGIHSVDRKLLEMATVYRVNKWDIIKKIYIPSITPYFTAATITALGLGFKVSVAAEVLSNPREGIGSHLYSAKVYLDSIDMFSWTLVVILLTISFEGLFTWLVKKVSVSNNK</sequence>
<dbReference type="RefSeq" id="WP_089022260.1">
    <property type="nucleotide sequence ID" value="NZ_NIQC01000001.1"/>
</dbReference>
<keyword evidence="3" id="KW-1003">Cell membrane</keyword>
<keyword evidence="5 7" id="KW-1133">Transmembrane helix</keyword>
<evidence type="ECO:0000256" key="6">
    <source>
        <dbReference type="ARBA" id="ARBA00023136"/>
    </source>
</evidence>
<evidence type="ECO:0000256" key="3">
    <source>
        <dbReference type="ARBA" id="ARBA00022475"/>
    </source>
</evidence>
<evidence type="ECO:0000313" key="10">
    <source>
        <dbReference type="Proteomes" id="UP000214588"/>
    </source>
</evidence>
<feature type="transmembrane region" description="Helical" evidence="7">
    <location>
        <begin position="21"/>
        <end position="41"/>
    </location>
</feature>
<feature type="transmembrane region" description="Helical" evidence="7">
    <location>
        <begin position="108"/>
        <end position="127"/>
    </location>
</feature>
<feature type="domain" description="ABC transmembrane type-1" evidence="8">
    <location>
        <begin position="66"/>
        <end position="250"/>
    </location>
</feature>
<dbReference type="InterPro" id="IPR035906">
    <property type="entry name" value="MetI-like_sf"/>
</dbReference>
<dbReference type="EMBL" id="NIQC01000001">
    <property type="protein sequence ID" value="OWZ84836.1"/>
    <property type="molecule type" value="Genomic_DNA"/>
</dbReference>
<dbReference type="SUPFAM" id="SSF161098">
    <property type="entry name" value="MetI-like"/>
    <property type="match status" value="1"/>
</dbReference>
<dbReference type="Pfam" id="PF00528">
    <property type="entry name" value="BPD_transp_1"/>
    <property type="match status" value="1"/>
</dbReference>
<dbReference type="InterPro" id="IPR000515">
    <property type="entry name" value="MetI-like"/>
</dbReference>
<evidence type="ECO:0000256" key="7">
    <source>
        <dbReference type="RuleBase" id="RU363032"/>
    </source>
</evidence>
<dbReference type="Gene3D" id="1.10.3720.10">
    <property type="entry name" value="MetI-like"/>
    <property type="match status" value="1"/>
</dbReference>
<evidence type="ECO:0000313" key="9">
    <source>
        <dbReference type="EMBL" id="OWZ84836.1"/>
    </source>
</evidence>
<comment type="subcellular location">
    <subcellularLocation>
        <location evidence="1 7">Cell membrane</location>
        <topology evidence="1 7">Multi-pass membrane protein</topology>
    </subcellularLocation>
</comment>
<proteinExistence type="inferred from homology"/>
<keyword evidence="2 7" id="KW-0813">Transport</keyword>
<feature type="transmembrane region" description="Helical" evidence="7">
    <location>
        <begin position="133"/>
        <end position="151"/>
    </location>
</feature>
<accession>A0A226C0T3</accession>
<gene>
    <name evidence="9" type="ORF">CDO51_00050</name>
</gene>
<reference evidence="9 10" key="1">
    <citation type="submission" date="2017-06" db="EMBL/GenBank/DDBJ databases">
        <title>Draft Genome Sequence of Natranaerobius trueperi halophilic, alkalithermophilic bacteria from soda lakes.</title>
        <authorList>
            <person name="Zhao B."/>
        </authorList>
    </citation>
    <scope>NUCLEOTIDE SEQUENCE [LARGE SCALE GENOMIC DNA]</scope>
    <source>
        <strain evidence="9 10">DSM 18760</strain>
    </source>
</reference>
<dbReference type="Proteomes" id="UP000214588">
    <property type="component" value="Unassembled WGS sequence"/>
</dbReference>
<dbReference type="GO" id="GO:0055085">
    <property type="term" value="P:transmembrane transport"/>
    <property type="evidence" value="ECO:0007669"/>
    <property type="project" value="InterPro"/>
</dbReference>
<dbReference type="PANTHER" id="PTHR30151">
    <property type="entry name" value="ALKANE SULFONATE ABC TRANSPORTER-RELATED, MEMBRANE SUBUNIT"/>
    <property type="match status" value="1"/>
</dbReference>
<keyword evidence="4 7" id="KW-0812">Transmembrane</keyword>
<evidence type="ECO:0000259" key="8">
    <source>
        <dbReference type="PROSITE" id="PS50928"/>
    </source>
</evidence>
<feature type="transmembrane region" description="Helical" evidence="7">
    <location>
        <begin position="232"/>
        <end position="254"/>
    </location>
</feature>
<evidence type="ECO:0000256" key="1">
    <source>
        <dbReference type="ARBA" id="ARBA00004651"/>
    </source>
</evidence>
<evidence type="ECO:0000256" key="5">
    <source>
        <dbReference type="ARBA" id="ARBA00022989"/>
    </source>
</evidence>
<feature type="transmembrane region" description="Helical" evidence="7">
    <location>
        <begin position="74"/>
        <end position="96"/>
    </location>
</feature>
<comment type="similarity">
    <text evidence="7">Belongs to the binding-protein-dependent transport system permease family.</text>
</comment>
<keyword evidence="10" id="KW-1185">Reference proteome</keyword>
<dbReference type="OrthoDB" id="308958at2"/>
<dbReference type="GO" id="GO:0005886">
    <property type="term" value="C:plasma membrane"/>
    <property type="evidence" value="ECO:0007669"/>
    <property type="project" value="UniProtKB-SubCell"/>
</dbReference>
<dbReference type="AlphaFoldDB" id="A0A226C0T3"/>
<dbReference type="PANTHER" id="PTHR30151:SF0">
    <property type="entry name" value="ABC TRANSPORTER PERMEASE PROTEIN MJ0413-RELATED"/>
    <property type="match status" value="1"/>
</dbReference>
<organism evidence="9 10">
    <name type="scientific">Natranaerobius trueperi</name>
    <dbReference type="NCBI Taxonomy" id="759412"/>
    <lineage>
        <taxon>Bacteria</taxon>
        <taxon>Bacillati</taxon>
        <taxon>Bacillota</taxon>
        <taxon>Clostridia</taxon>
        <taxon>Natranaerobiales</taxon>
        <taxon>Natranaerobiaceae</taxon>
        <taxon>Natranaerobius</taxon>
    </lineage>
</organism>
<evidence type="ECO:0000256" key="4">
    <source>
        <dbReference type="ARBA" id="ARBA00022692"/>
    </source>
</evidence>
<evidence type="ECO:0000256" key="2">
    <source>
        <dbReference type="ARBA" id="ARBA00022448"/>
    </source>
</evidence>
<name>A0A226C0T3_9FIRM</name>
<keyword evidence="6 7" id="KW-0472">Membrane</keyword>
<protein>
    <submittedName>
        <fullName evidence="9">ABC transporter permease</fullName>
    </submittedName>
</protein>
<feature type="transmembrane region" description="Helical" evidence="7">
    <location>
        <begin position="179"/>
        <end position="200"/>
    </location>
</feature>